<proteinExistence type="predicted"/>
<dbReference type="GO" id="GO:0007021">
    <property type="term" value="P:tubulin complex assembly"/>
    <property type="evidence" value="ECO:0007669"/>
    <property type="project" value="InterPro"/>
</dbReference>
<keyword evidence="3" id="KW-1185">Reference proteome</keyword>
<dbReference type="AlphaFoldDB" id="A0AAI9T080"/>
<dbReference type="GO" id="GO:0048487">
    <property type="term" value="F:beta-tubulin binding"/>
    <property type="evidence" value="ECO:0007669"/>
    <property type="project" value="InterPro"/>
</dbReference>
<dbReference type="PANTHER" id="PTHR12658">
    <property type="entry name" value="BETA-TUBULIN COFACTOR D"/>
    <property type="match status" value="1"/>
</dbReference>
<accession>A0AAI9T080</accession>
<comment type="caution">
    <text evidence="2">The sequence shown here is derived from an EMBL/GenBank/DDBJ whole genome shotgun (WGS) entry which is preliminary data.</text>
</comment>
<dbReference type="Proteomes" id="UP001202479">
    <property type="component" value="Unassembled WGS sequence"/>
</dbReference>
<dbReference type="PANTHER" id="PTHR12658:SF0">
    <property type="entry name" value="TUBULIN-SPECIFIC CHAPERONE D"/>
    <property type="match status" value="1"/>
</dbReference>
<evidence type="ECO:0000313" key="3">
    <source>
        <dbReference type="Proteomes" id="UP001202479"/>
    </source>
</evidence>
<gene>
    <name evidence="2" type="ORF">KGF56_001628</name>
</gene>
<dbReference type="RefSeq" id="XP_049181355.1">
    <property type="nucleotide sequence ID" value="XM_049322771.1"/>
</dbReference>
<name>A0AAI9T080_9ASCO</name>
<evidence type="ECO:0000313" key="2">
    <source>
        <dbReference type="EMBL" id="KAI3405610.2"/>
    </source>
</evidence>
<dbReference type="InterPro" id="IPR058033">
    <property type="entry name" value="ARM_TBCD_2nd"/>
</dbReference>
<dbReference type="GeneID" id="73379245"/>
<dbReference type="Pfam" id="PF25767">
    <property type="entry name" value="ARM_TBCD_2nd"/>
    <property type="match status" value="1"/>
</dbReference>
<dbReference type="GO" id="GO:0007023">
    <property type="term" value="P:post-chaperonin tubulin folding pathway"/>
    <property type="evidence" value="ECO:0007669"/>
    <property type="project" value="InterPro"/>
</dbReference>
<dbReference type="Pfam" id="PF23579">
    <property type="entry name" value="ARM_TBCD"/>
    <property type="match status" value="1"/>
</dbReference>
<dbReference type="EMBL" id="JAHUZD010000028">
    <property type="protein sequence ID" value="KAI3405610.2"/>
    <property type="molecule type" value="Genomic_DNA"/>
</dbReference>
<dbReference type="InterPro" id="IPR033162">
    <property type="entry name" value="TBCD"/>
</dbReference>
<protein>
    <recommendedName>
        <fullName evidence="1">Tubulin-folding cofactor D ARM repeats domain-containing protein</fullName>
    </recommendedName>
</protein>
<sequence>MDEDLQYVEIYRNNDRLQEEIDKSLRDVGLILNNALLEGDKRILCHGILTRFNNFIEEYEPQPQLLESRLLGYIERLSSFFLQNDIVAESIGSSVYTLARICGFKTVILKFPTNVYLVNTLITKCQNTNIDSAKFVCLLWLCNLVLVPFPLNTIDVVMPQKIYAIGMENLQKYTNCSKVQIVSSMLLSRLLTRADCVSKLDQYIDDVDANWFTTTSNNSKLGHLLVINKILKRTQLKQLQLNNVYNCIIVDILEFNVSNLNVLYMIKILSKLGSTCIQQNNYNMASQIINNLINDILLGDVITFDTNLRYAMAKAITCIITQLSNQAINYQEQLIQFLIKLVDTEMSDDEVNIPKTHTMLLTLGYISLSKKNLQTYEKDCLKIATRFLFFNVKRGTLRLGSQIRDSSCFLIWAIVRNKKTGIEGIRRAFVDLLKVLVFDSELILKKCSLAVIQEILGRFGSELVPIENSELKGEFIVKFIETLGSLHLNQRICYMFIDQFYDKIDLSFLILPLVNIICEENGDGSYLNKLIEQPKDDRVRLVPIQEIELSLIETRLIKAHRWHIFHDIEKLQYCVAELFDKFEMNASNSNLIKGYLIYLKDRKLDDNDWHNLFKILKSDKFVEEFRQVISTQTELPFEEILYHLPYSSVLSHTLFNFKYFDVTEYEKIINLLKSPQVNAYIRANLIENLASNIPAHFKIEKLYDLFDDYTITEQGDVGSRIRMNMIKLVRDNRIMDDQVKLKLARLSGEIMDNLRYAAFETLTGETKFSWKSLFALMEKNADADFEMKVELWRGVVFTAGSSIGNTKEINQSIKELLLYAPKLKDVQILISFLQKPVSRRQMSSRENKCIQVTLQLILKLFQCNYQFPEGINYMEIFIKCYNLHINTRNLTRIKTVLQIFYQLTFKSPSLQSKVYSRFSWIINSCPLNEIRVFLGEVILFHIVNDLNNETIFARYEEIDWFKIDDSVKEFVNDILTMKTGSL</sequence>
<feature type="domain" description="Tubulin-folding cofactor D ARM repeats" evidence="1">
    <location>
        <begin position="283"/>
        <end position="460"/>
    </location>
</feature>
<dbReference type="GO" id="GO:0000226">
    <property type="term" value="P:microtubule cytoskeleton organization"/>
    <property type="evidence" value="ECO:0007669"/>
    <property type="project" value="TreeGrafter"/>
</dbReference>
<organism evidence="2 3">
    <name type="scientific">Candida oxycetoniae</name>
    <dbReference type="NCBI Taxonomy" id="497107"/>
    <lineage>
        <taxon>Eukaryota</taxon>
        <taxon>Fungi</taxon>
        <taxon>Dikarya</taxon>
        <taxon>Ascomycota</taxon>
        <taxon>Saccharomycotina</taxon>
        <taxon>Pichiomycetes</taxon>
        <taxon>Debaryomycetaceae</taxon>
        <taxon>Candida/Lodderomyces clade</taxon>
        <taxon>Candida</taxon>
    </lineage>
</organism>
<dbReference type="GO" id="GO:0005096">
    <property type="term" value="F:GTPase activator activity"/>
    <property type="evidence" value="ECO:0007669"/>
    <property type="project" value="InterPro"/>
</dbReference>
<reference evidence="2" key="1">
    <citation type="journal article" date="2022" name="DNA Res.">
        <title>Genome analysis of five recently described species of the CUG-Ser clade uncovers Candida theae as a new hybrid lineage with pathogenic potential in the Candida parapsilosis species complex.</title>
        <authorList>
            <person name="Mixao V."/>
            <person name="Del Olmo V."/>
            <person name="Hegedusova E."/>
            <person name="Saus E."/>
            <person name="Pryszcz L."/>
            <person name="Cillingova A."/>
            <person name="Nosek J."/>
            <person name="Gabaldon T."/>
        </authorList>
    </citation>
    <scope>NUCLEOTIDE SEQUENCE</scope>
    <source>
        <strain evidence="2">CBS 10844</strain>
    </source>
</reference>
<evidence type="ECO:0000259" key="1">
    <source>
        <dbReference type="Pfam" id="PF25767"/>
    </source>
</evidence>